<accession>A0A5J4W2M4</accession>
<evidence type="ECO:0000313" key="2">
    <source>
        <dbReference type="EMBL" id="KAA6388786.1"/>
    </source>
</evidence>
<feature type="region of interest" description="Disordered" evidence="1">
    <location>
        <begin position="145"/>
        <end position="176"/>
    </location>
</feature>
<proteinExistence type="predicted"/>
<evidence type="ECO:0000256" key="1">
    <source>
        <dbReference type="SAM" id="MobiDB-lite"/>
    </source>
</evidence>
<dbReference type="AlphaFoldDB" id="A0A5J4W2M4"/>
<sequence length="176" mass="20476">MLPNTYREHKQLQRVMLRKSSRRISPICCLEIHQLDQGRDQTKKYLQRTSFAIRKFTMRLMSNLNENYTFEQNKETQIAFTQQPDGGSNDIPLQSSCEFSQLTLEQRNRIAHVGSIGHCKKRHSEQKCDRNYKFTVQNPATWKGKSKNQKISSVTSISNLETGNETNSELERRPGP</sequence>
<comment type="caution">
    <text evidence="2">The sequence shown here is derived from an EMBL/GenBank/DDBJ whole genome shotgun (WGS) entry which is preliminary data.</text>
</comment>
<organism evidence="2 3">
    <name type="scientific">Streblomastix strix</name>
    <dbReference type="NCBI Taxonomy" id="222440"/>
    <lineage>
        <taxon>Eukaryota</taxon>
        <taxon>Metamonada</taxon>
        <taxon>Preaxostyla</taxon>
        <taxon>Oxymonadida</taxon>
        <taxon>Streblomastigidae</taxon>
        <taxon>Streblomastix</taxon>
    </lineage>
</organism>
<name>A0A5J4W2M4_9EUKA</name>
<dbReference type="Proteomes" id="UP000324800">
    <property type="component" value="Unassembled WGS sequence"/>
</dbReference>
<dbReference type="EMBL" id="SNRW01003849">
    <property type="protein sequence ID" value="KAA6388786.1"/>
    <property type="molecule type" value="Genomic_DNA"/>
</dbReference>
<gene>
    <name evidence="2" type="ORF">EZS28_015688</name>
</gene>
<evidence type="ECO:0000313" key="3">
    <source>
        <dbReference type="Proteomes" id="UP000324800"/>
    </source>
</evidence>
<feature type="compositionally biased region" description="Polar residues" evidence="1">
    <location>
        <begin position="149"/>
        <end position="167"/>
    </location>
</feature>
<protein>
    <submittedName>
        <fullName evidence="2">Uncharacterized protein</fullName>
    </submittedName>
</protein>
<reference evidence="2 3" key="1">
    <citation type="submission" date="2019-03" db="EMBL/GenBank/DDBJ databases">
        <title>Single cell metagenomics reveals metabolic interactions within the superorganism composed of flagellate Streblomastix strix and complex community of Bacteroidetes bacteria on its surface.</title>
        <authorList>
            <person name="Treitli S.C."/>
            <person name="Kolisko M."/>
            <person name="Husnik F."/>
            <person name="Keeling P."/>
            <person name="Hampl V."/>
        </authorList>
    </citation>
    <scope>NUCLEOTIDE SEQUENCE [LARGE SCALE GENOMIC DNA]</scope>
    <source>
        <strain evidence="2">ST1C</strain>
    </source>
</reference>